<dbReference type="InterPro" id="IPR006076">
    <property type="entry name" value="FAD-dep_OxRdtase"/>
</dbReference>
<accession>A0ABS1T2B0</accession>
<dbReference type="Gene3D" id="3.30.9.10">
    <property type="entry name" value="D-Amino Acid Oxidase, subunit A, domain 2"/>
    <property type="match status" value="1"/>
</dbReference>
<dbReference type="RefSeq" id="WP_202722202.1">
    <property type="nucleotide sequence ID" value="NZ_BPEX01000046.1"/>
</dbReference>
<dbReference type="Pfam" id="PF01266">
    <property type="entry name" value="DAO"/>
    <property type="match status" value="1"/>
</dbReference>
<evidence type="ECO:0000256" key="1">
    <source>
        <dbReference type="ARBA" id="ARBA00023002"/>
    </source>
</evidence>
<organism evidence="3 4">
    <name type="scientific">Shewanella schlegeliana</name>
    <dbReference type="NCBI Taxonomy" id="190308"/>
    <lineage>
        <taxon>Bacteria</taxon>
        <taxon>Pseudomonadati</taxon>
        <taxon>Pseudomonadota</taxon>
        <taxon>Gammaproteobacteria</taxon>
        <taxon>Alteromonadales</taxon>
        <taxon>Shewanellaceae</taxon>
        <taxon>Shewanella</taxon>
    </lineage>
</organism>
<keyword evidence="1" id="KW-0560">Oxidoreductase</keyword>
<evidence type="ECO:0000259" key="2">
    <source>
        <dbReference type="Pfam" id="PF01266"/>
    </source>
</evidence>
<dbReference type="PANTHER" id="PTHR13847">
    <property type="entry name" value="SARCOSINE DEHYDROGENASE-RELATED"/>
    <property type="match status" value="1"/>
</dbReference>
<comment type="caution">
    <text evidence="3">The sequence shown here is derived from an EMBL/GenBank/DDBJ whole genome shotgun (WGS) entry which is preliminary data.</text>
</comment>
<dbReference type="Proteomes" id="UP000604898">
    <property type="component" value="Unassembled WGS sequence"/>
</dbReference>
<name>A0ABS1T2B0_9GAMM</name>
<gene>
    <name evidence="3" type="ORF">JMA39_12585</name>
</gene>
<evidence type="ECO:0000313" key="4">
    <source>
        <dbReference type="Proteomes" id="UP000604898"/>
    </source>
</evidence>
<dbReference type="InterPro" id="IPR036188">
    <property type="entry name" value="FAD/NAD-bd_sf"/>
</dbReference>
<sequence>MSNQQSDRFDPLVATSPKSLSHCHSYWSDTVELCTARAPLRARLQTDVAIIGGGYTGLLTAYYLAKYHHVDVCVLEANRIGFGASARNAGFVLRGSGRLGYSQMVQRWDLGIAKGIHHEFTQAVERVERLIADHKIECEPQVKGYLKIAHNRKAFKQLSDTANFIDKHLGESTQLISEAQLKAEYLNHHQAVGALRVEQGFGVNPLKLLQGYKRIVEKLSVPLYEHTCVESWVEEEGTHRLITSNGELRAKKVVSLGNGYTPKHFHPTVDNRFLPILSNIIVTEPLTADELAILGIHTREVVMDTRILKYYYRLLPDNRLLFGGRGAIFGRNSQNPVYQERLKFALTQCFPALKFKKLDYNWTGWIAASFDDIPHVFETNGVGYSLGYCGAGVSFSAQAAYRLSEQIVGLPVPSLPLYHQAAPRFPCARLRRLGQWGYYQYGWVKDRYF</sequence>
<evidence type="ECO:0000313" key="3">
    <source>
        <dbReference type="EMBL" id="MBL4913952.1"/>
    </source>
</evidence>
<feature type="domain" description="FAD dependent oxidoreductase" evidence="2">
    <location>
        <begin position="47"/>
        <end position="405"/>
    </location>
</feature>
<keyword evidence="4" id="KW-1185">Reference proteome</keyword>
<dbReference type="SUPFAM" id="SSF51905">
    <property type="entry name" value="FAD/NAD(P)-binding domain"/>
    <property type="match status" value="1"/>
</dbReference>
<reference evidence="3 4" key="1">
    <citation type="submission" date="2021-01" db="EMBL/GenBank/DDBJ databases">
        <title>Genome sequence of Shewanella schlegeliana JCM 11561.</title>
        <authorList>
            <person name="Zhang H."/>
            <person name="Li C."/>
        </authorList>
    </citation>
    <scope>NUCLEOTIDE SEQUENCE [LARGE SCALE GENOMIC DNA]</scope>
    <source>
        <strain evidence="3 4">JCM 11561</strain>
    </source>
</reference>
<proteinExistence type="predicted"/>
<dbReference type="EMBL" id="JAESVD010000006">
    <property type="protein sequence ID" value="MBL4913952.1"/>
    <property type="molecule type" value="Genomic_DNA"/>
</dbReference>
<dbReference type="Gene3D" id="3.50.50.60">
    <property type="entry name" value="FAD/NAD(P)-binding domain"/>
    <property type="match status" value="1"/>
</dbReference>
<protein>
    <submittedName>
        <fullName evidence="3">FAD-binding oxidoreductase</fullName>
    </submittedName>
</protein>
<dbReference type="PANTHER" id="PTHR13847:SF281">
    <property type="entry name" value="FAD DEPENDENT OXIDOREDUCTASE DOMAIN-CONTAINING PROTEIN"/>
    <property type="match status" value="1"/>
</dbReference>